<evidence type="ECO:0000313" key="9">
    <source>
        <dbReference type="Proteomes" id="UP000315399"/>
    </source>
</evidence>
<feature type="transmembrane region" description="Helical" evidence="6">
    <location>
        <begin position="238"/>
        <end position="256"/>
    </location>
</feature>
<feature type="transmembrane region" description="Helical" evidence="6">
    <location>
        <begin position="293"/>
        <end position="317"/>
    </location>
</feature>
<evidence type="ECO:0000256" key="6">
    <source>
        <dbReference type="SAM" id="Phobius"/>
    </source>
</evidence>
<sequence>MAQQGMRMISYAWRLNIATMLFFMLIQVVVPLIPRYALVIGAQPFLIGLAVSSVSITAIIFRPIGGLLSDRWSRRNLMLLGLIIGSCSYTILFLSKDITTIMISRLLEGVAVASFVPSSIASAIDSAPEGRVGEALGWRSLMIGIGFSVGPALGGFLSELFGYVTTFGITAASILALTPLILSTGREPPHQRSGSSFAGLRDGRFLLALASLIIYALAWMGLLTFLSAYLKLLGYGDLEIGLFVSIQAIASLSIRVMAGRASDKNPRLMTSIGLFFISFSFLAVYIFEVPPLLYIASLIFGIGVGFFVPGSQTLALAKSPPNSRGFLSSIYTMGMDVGNLGGPIIFGAVIEAYGSYQTAFAIAPVLPFLSAVLVLFAPLSEDRARPRNAD</sequence>
<evidence type="ECO:0000256" key="3">
    <source>
        <dbReference type="ARBA" id="ARBA00022692"/>
    </source>
</evidence>
<dbReference type="InterPro" id="IPR011701">
    <property type="entry name" value="MFS"/>
</dbReference>
<evidence type="ECO:0000256" key="4">
    <source>
        <dbReference type="ARBA" id="ARBA00022989"/>
    </source>
</evidence>
<keyword evidence="2" id="KW-1003">Cell membrane</keyword>
<dbReference type="Gene3D" id="1.20.1250.20">
    <property type="entry name" value="MFS general substrate transporter like domains"/>
    <property type="match status" value="1"/>
</dbReference>
<dbReference type="Pfam" id="PF07690">
    <property type="entry name" value="MFS_1"/>
    <property type="match status" value="1"/>
</dbReference>
<feature type="transmembrane region" description="Helical" evidence="6">
    <location>
        <begin position="205"/>
        <end position="226"/>
    </location>
</feature>
<name>A0A523BE53_9CREN</name>
<dbReference type="InterPro" id="IPR001958">
    <property type="entry name" value="Tet-R_TetA/multi-R_MdtG-like"/>
</dbReference>
<organism evidence="8 9">
    <name type="scientific">Thermoproteota archaeon</name>
    <dbReference type="NCBI Taxonomy" id="2056631"/>
    <lineage>
        <taxon>Archaea</taxon>
        <taxon>Thermoproteota</taxon>
    </lineage>
</organism>
<evidence type="ECO:0000256" key="1">
    <source>
        <dbReference type="ARBA" id="ARBA00004651"/>
    </source>
</evidence>
<dbReference type="PRINTS" id="PR01035">
    <property type="entry name" value="TCRTETA"/>
</dbReference>
<dbReference type="InterPro" id="IPR020846">
    <property type="entry name" value="MFS_dom"/>
</dbReference>
<feature type="transmembrane region" description="Helical" evidence="6">
    <location>
        <begin position="136"/>
        <end position="154"/>
    </location>
</feature>
<evidence type="ECO:0000256" key="5">
    <source>
        <dbReference type="ARBA" id="ARBA00023136"/>
    </source>
</evidence>
<feature type="transmembrane region" description="Helical" evidence="6">
    <location>
        <begin position="45"/>
        <end position="65"/>
    </location>
</feature>
<feature type="transmembrane region" description="Helical" evidence="6">
    <location>
        <begin position="12"/>
        <end position="33"/>
    </location>
</feature>
<gene>
    <name evidence="8" type="ORF">DSO08_02760</name>
</gene>
<feature type="transmembrane region" description="Helical" evidence="6">
    <location>
        <begin position="329"/>
        <end position="350"/>
    </location>
</feature>
<protein>
    <recommendedName>
        <fullName evidence="7">Major facilitator superfamily (MFS) profile domain-containing protein</fullName>
    </recommendedName>
</protein>
<dbReference type="InterPro" id="IPR036259">
    <property type="entry name" value="MFS_trans_sf"/>
</dbReference>
<feature type="domain" description="Major facilitator superfamily (MFS) profile" evidence="7">
    <location>
        <begin position="11"/>
        <end position="382"/>
    </location>
</feature>
<feature type="transmembrane region" description="Helical" evidence="6">
    <location>
        <begin position="160"/>
        <end position="184"/>
    </location>
</feature>
<evidence type="ECO:0000256" key="2">
    <source>
        <dbReference type="ARBA" id="ARBA00022475"/>
    </source>
</evidence>
<dbReference type="AlphaFoldDB" id="A0A523BE53"/>
<proteinExistence type="predicted"/>
<keyword evidence="4 6" id="KW-1133">Transmembrane helix</keyword>
<reference evidence="8 9" key="1">
    <citation type="journal article" date="2019" name="Nat. Microbiol.">
        <title>Expanding anaerobic alkane metabolism in the domain of Archaea.</title>
        <authorList>
            <person name="Wang Y."/>
            <person name="Wegener G."/>
            <person name="Hou J."/>
            <person name="Wang F."/>
            <person name="Xiao X."/>
        </authorList>
    </citation>
    <scope>NUCLEOTIDE SEQUENCE [LARGE SCALE GENOMIC DNA]</scope>
    <source>
        <strain evidence="8">WYZ-LMO10</strain>
    </source>
</reference>
<dbReference type="GO" id="GO:0022857">
    <property type="term" value="F:transmembrane transporter activity"/>
    <property type="evidence" value="ECO:0007669"/>
    <property type="project" value="InterPro"/>
</dbReference>
<dbReference type="InterPro" id="IPR050189">
    <property type="entry name" value="MFS_Efflux_Transporters"/>
</dbReference>
<comment type="subcellular location">
    <subcellularLocation>
        <location evidence="1">Cell membrane</location>
        <topology evidence="1">Multi-pass membrane protein</topology>
    </subcellularLocation>
</comment>
<keyword evidence="3 6" id="KW-0812">Transmembrane</keyword>
<dbReference type="PANTHER" id="PTHR43124:SF9">
    <property type="entry name" value="SUGAR TRANSPORT FAMILY PROTEIN"/>
    <property type="match status" value="1"/>
</dbReference>
<keyword evidence="5 6" id="KW-0472">Membrane</keyword>
<feature type="transmembrane region" description="Helical" evidence="6">
    <location>
        <begin position="77"/>
        <end position="94"/>
    </location>
</feature>
<feature type="transmembrane region" description="Helical" evidence="6">
    <location>
        <begin position="268"/>
        <end position="287"/>
    </location>
</feature>
<dbReference type="SUPFAM" id="SSF103473">
    <property type="entry name" value="MFS general substrate transporter"/>
    <property type="match status" value="1"/>
</dbReference>
<accession>A0A523BE53</accession>
<dbReference type="PROSITE" id="PS50850">
    <property type="entry name" value="MFS"/>
    <property type="match status" value="1"/>
</dbReference>
<comment type="caution">
    <text evidence="8">The sequence shown here is derived from an EMBL/GenBank/DDBJ whole genome shotgun (WGS) entry which is preliminary data.</text>
</comment>
<evidence type="ECO:0000259" key="7">
    <source>
        <dbReference type="PROSITE" id="PS50850"/>
    </source>
</evidence>
<evidence type="ECO:0000313" key="8">
    <source>
        <dbReference type="EMBL" id="TDA39226.1"/>
    </source>
</evidence>
<feature type="transmembrane region" description="Helical" evidence="6">
    <location>
        <begin position="356"/>
        <end position="377"/>
    </location>
</feature>
<dbReference type="PANTHER" id="PTHR43124">
    <property type="entry name" value="PURINE EFFLUX PUMP PBUE"/>
    <property type="match status" value="1"/>
</dbReference>
<dbReference type="Proteomes" id="UP000315399">
    <property type="component" value="Unassembled WGS sequence"/>
</dbReference>
<dbReference type="GO" id="GO:0005886">
    <property type="term" value="C:plasma membrane"/>
    <property type="evidence" value="ECO:0007669"/>
    <property type="project" value="UniProtKB-SubCell"/>
</dbReference>
<dbReference type="EMBL" id="QNVH01000018">
    <property type="protein sequence ID" value="TDA39226.1"/>
    <property type="molecule type" value="Genomic_DNA"/>
</dbReference>